<dbReference type="Pfam" id="PF00227">
    <property type="entry name" value="Proteasome"/>
    <property type="match status" value="1"/>
</dbReference>
<dbReference type="CDD" id="cd03761">
    <property type="entry name" value="proteasome_beta_type_5"/>
    <property type="match status" value="1"/>
</dbReference>
<dbReference type="EMBL" id="QOKY01000195">
    <property type="protein sequence ID" value="RMZ53802.1"/>
    <property type="molecule type" value="Genomic_DNA"/>
</dbReference>
<keyword evidence="4" id="KW-0645">Protease</keyword>
<keyword evidence="7 10" id="KW-0647">Proteasome</keyword>
<dbReference type="GO" id="GO:0004298">
    <property type="term" value="F:threonine-type endopeptidase activity"/>
    <property type="evidence" value="ECO:0007669"/>
    <property type="project" value="UniProtKB-KW"/>
</dbReference>
<keyword evidence="10" id="KW-0539">Nucleus</keyword>
<evidence type="ECO:0000256" key="10">
    <source>
        <dbReference type="RuleBase" id="RU004203"/>
    </source>
</evidence>
<keyword evidence="8" id="KW-0865">Zymogen</keyword>
<evidence type="ECO:0000256" key="8">
    <source>
        <dbReference type="ARBA" id="ARBA00023145"/>
    </source>
</evidence>
<organism evidence="11 12">
    <name type="scientific">Auxenochlorella protothecoides</name>
    <name type="common">Green microalga</name>
    <name type="synonym">Chlorella protothecoides</name>
    <dbReference type="NCBI Taxonomy" id="3075"/>
    <lineage>
        <taxon>Eukaryota</taxon>
        <taxon>Viridiplantae</taxon>
        <taxon>Chlorophyta</taxon>
        <taxon>core chlorophytes</taxon>
        <taxon>Trebouxiophyceae</taxon>
        <taxon>Chlorellales</taxon>
        <taxon>Chlorellaceae</taxon>
        <taxon>Auxenochlorella</taxon>
    </lineage>
</organism>
<dbReference type="GO" id="GO:0051603">
    <property type="term" value="P:proteolysis involved in protein catabolic process"/>
    <property type="evidence" value="ECO:0007669"/>
    <property type="project" value="InterPro"/>
</dbReference>
<evidence type="ECO:0000256" key="2">
    <source>
        <dbReference type="ARBA" id="ARBA00002000"/>
    </source>
</evidence>
<comment type="similarity">
    <text evidence="10">Belongs to the peptidase T1B family.</text>
</comment>
<dbReference type="Gene3D" id="3.60.20.10">
    <property type="entry name" value="Glutamine Phosphoribosylpyrophosphate, subunit 1, domain 1"/>
    <property type="match status" value="1"/>
</dbReference>
<evidence type="ECO:0000256" key="9">
    <source>
        <dbReference type="PIRSR" id="PIRSR600243-1"/>
    </source>
</evidence>
<evidence type="ECO:0000256" key="7">
    <source>
        <dbReference type="ARBA" id="ARBA00022942"/>
    </source>
</evidence>
<evidence type="ECO:0000256" key="6">
    <source>
        <dbReference type="ARBA" id="ARBA00022801"/>
    </source>
</evidence>
<gene>
    <name evidence="11" type="ORF">APUTEX25_003941</name>
</gene>
<comment type="function">
    <text evidence="10">Component of the proteasome, a multicatalytic proteinase complex which is characterized by its ability to cleave peptides with Arg, Phe, Tyr, Leu, and Glu adjacent to the leaving group at neutral or slightly basic pH. The proteasome has an ATP-dependent proteolytic activity.</text>
</comment>
<keyword evidence="6" id="KW-0378">Hydrolase</keyword>
<comment type="caution">
    <text evidence="11">The sequence shown here is derived from an EMBL/GenBank/DDBJ whole genome shotgun (WGS) entry which is preliminary data.</text>
</comment>
<reference evidence="12" key="1">
    <citation type="journal article" date="2018" name="Algal Res.">
        <title>Characterization of plant carbon substrate utilization by Auxenochlorella protothecoides.</title>
        <authorList>
            <person name="Vogler B.W."/>
            <person name="Starkenburg S.R."/>
            <person name="Sudasinghe N."/>
            <person name="Schambach J.Y."/>
            <person name="Rollin J.A."/>
            <person name="Pattathil S."/>
            <person name="Barry A.N."/>
        </authorList>
    </citation>
    <scope>NUCLEOTIDE SEQUENCE [LARGE SCALE GENOMIC DNA]</scope>
    <source>
        <strain evidence="12">UTEX 25</strain>
    </source>
</reference>
<evidence type="ECO:0000256" key="5">
    <source>
        <dbReference type="ARBA" id="ARBA00022698"/>
    </source>
</evidence>
<dbReference type="InterPro" id="IPR029055">
    <property type="entry name" value="Ntn_hydrolases_N"/>
</dbReference>
<evidence type="ECO:0000256" key="1">
    <source>
        <dbReference type="ARBA" id="ARBA00001198"/>
    </source>
</evidence>
<proteinExistence type="inferred from homology"/>
<evidence type="ECO:0000256" key="4">
    <source>
        <dbReference type="ARBA" id="ARBA00022670"/>
    </source>
</evidence>
<sequence>MQLDLSMLEPVTRNAKQTQEACLTGISGEGIDAFPLPAVADLDSFEKEVVEYVKPSHGTTTLGFIFQGGVIVAVDSRASQGSYISSQTVKKVIEINPFLLGTMAGGAADCQFWERNLGRQVVWCRLYELNNGKRITVRGASKLLANTMFSYRGMGLSMGTMVAGWDVAGPGLYYVDSDGQRTKGQRFSVGSGSLYAYGVLDAGYSWDMSVEDAVELGQRAIYHATARDAASGGTASGTLCLVEAEAGMSALYHVTEAGWTKVRGESVGELHYKYYPDPLVRSSIAVDPLAT</sequence>
<dbReference type="PANTHER" id="PTHR32194">
    <property type="entry name" value="METALLOPROTEASE TLDD"/>
    <property type="match status" value="1"/>
</dbReference>
<dbReference type="PROSITE" id="PS00854">
    <property type="entry name" value="PROTEASOME_BETA_1"/>
    <property type="match status" value="1"/>
</dbReference>
<keyword evidence="5" id="KW-0888">Threonine protease</keyword>
<evidence type="ECO:0000313" key="11">
    <source>
        <dbReference type="EMBL" id="RMZ53802.1"/>
    </source>
</evidence>
<dbReference type="GO" id="GO:0005839">
    <property type="term" value="C:proteasome core complex"/>
    <property type="evidence" value="ECO:0007669"/>
    <property type="project" value="InterPro"/>
</dbReference>
<dbReference type="PANTHER" id="PTHR32194:SF3">
    <property type="entry name" value="PROTEASOME SUBUNIT BETA"/>
    <property type="match status" value="1"/>
</dbReference>
<comment type="function">
    <text evidence="2">The proteasome is a multicatalytic proteinase complex which is characterized by its ability to cleave peptides with Arg, Phe, Tyr, Leu, and Glu adjacent to the leaving group at neutral or slightly basic pH. The proteasome has an ATP-dependent proteolytic activity.</text>
</comment>
<dbReference type="InterPro" id="IPR000243">
    <property type="entry name" value="Pept_T1A_subB"/>
</dbReference>
<dbReference type="GO" id="GO:0005737">
    <property type="term" value="C:cytoplasm"/>
    <property type="evidence" value="ECO:0007669"/>
    <property type="project" value="UniProtKB-SubCell"/>
</dbReference>
<dbReference type="InterPro" id="IPR023333">
    <property type="entry name" value="Proteasome_suB-type"/>
</dbReference>
<comment type="subcellular location">
    <subcellularLocation>
        <location evidence="10">Cytoplasm</location>
    </subcellularLocation>
    <subcellularLocation>
        <location evidence="10">Nucleus</location>
    </subcellularLocation>
</comment>
<dbReference type="AlphaFoldDB" id="A0A3M7KWS1"/>
<feature type="active site" description="Nucleophile" evidence="9">
    <location>
        <position position="59"/>
    </location>
</feature>
<dbReference type="PROSITE" id="PS51476">
    <property type="entry name" value="PROTEASOME_BETA_2"/>
    <property type="match status" value="1"/>
</dbReference>
<name>A0A3M7KWS1_AUXPR</name>
<dbReference type="InterPro" id="IPR016050">
    <property type="entry name" value="Proteasome_bsu_CS"/>
</dbReference>
<dbReference type="PRINTS" id="PR00141">
    <property type="entry name" value="PROTEASOME"/>
</dbReference>
<dbReference type="InterPro" id="IPR001353">
    <property type="entry name" value="Proteasome_sua/b"/>
</dbReference>
<dbReference type="SUPFAM" id="SSF56235">
    <property type="entry name" value="N-terminal nucleophile aminohydrolases (Ntn hydrolases)"/>
    <property type="match status" value="1"/>
</dbReference>
<dbReference type="GO" id="GO:0005634">
    <property type="term" value="C:nucleus"/>
    <property type="evidence" value="ECO:0007669"/>
    <property type="project" value="UniProtKB-SubCell"/>
</dbReference>
<comment type="subunit">
    <text evidence="10">Component of the proteasome complex.</text>
</comment>
<keyword evidence="3 10" id="KW-0963">Cytoplasm</keyword>
<protein>
    <recommendedName>
        <fullName evidence="10">Proteasome subunit beta</fullName>
    </recommendedName>
</protein>
<evidence type="ECO:0000313" key="12">
    <source>
        <dbReference type="Proteomes" id="UP000279271"/>
    </source>
</evidence>
<accession>A0A3M7KWS1</accession>
<dbReference type="Proteomes" id="UP000279271">
    <property type="component" value="Unassembled WGS sequence"/>
</dbReference>
<evidence type="ECO:0000256" key="3">
    <source>
        <dbReference type="ARBA" id="ARBA00022490"/>
    </source>
</evidence>
<comment type="catalytic activity">
    <reaction evidence="1">
        <text>Cleavage of peptide bonds with very broad specificity.</text>
        <dbReference type="EC" id="3.4.25.1"/>
    </reaction>
</comment>